<gene>
    <name evidence="2" type="ORF">ABT322_12630</name>
</gene>
<comment type="caution">
    <text evidence="2">The sequence shown here is derived from an EMBL/GenBank/DDBJ whole genome shotgun (WGS) entry which is preliminary data.</text>
</comment>
<protein>
    <recommendedName>
        <fullName evidence="4">Integral membrane protein</fullName>
    </recommendedName>
</protein>
<keyword evidence="1" id="KW-0472">Membrane</keyword>
<dbReference type="Proteomes" id="UP001490330">
    <property type="component" value="Unassembled WGS sequence"/>
</dbReference>
<evidence type="ECO:0008006" key="4">
    <source>
        <dbReference type="Google" id="ProtNLM"/>
    </source>
</evidence>
<reference evidence="2 3" key="1">
    <citation type="submission" date="2024-06" db="EMBL/GenBank/DDBJ databases">
        <title>The Natural Products Discovery Center: Release of the First 8490 Sequenced Strains for Exploring Actinobacteria Biosynthetic Diversity.</title>
        <authorList>
            <person name="Kalkreuter E."/>
            <person name="Kautsar S.A."/>
            <person name="Yang D."/>
            <person name="Bader C.D."/>
            <person name="Teijaro C.N."/>
            <person name="Fluegel L."/>
            <person name="Davis C.M."/>
            <person name="Simpson J.R."/>
            <person name="Lauterbach L."/>
            <person name="Steele A.D."/>
            <person name="Gui C."/>
            <person name="Meng S."/>
            <person name="Li G."/>
            <person name="Viehrig K."/>
            <person name="Ye F."/>
            <person name="Su P."/>
            <person name="Kiefer A.F."/>
            <person name="Nichols A."/>
            <person name="Cepeda A.J."/>
            <person name="Yan W."/>
            <person name="Fan B."/>
            <person name="Jiang Y."/>
            <person name="Adhikari A."/>
            <person name="Zheng C.-J."/>
            <person name="Schuster L."/>
            <person name="Cowan T.M."/>
            <person name="Smanski M.J."/>
            <person name="Chevrette M.G."/>
            <person name="De Carvalho L.P.S."/>
            <person name="Shen B."/>
        </authorList>
    </citation>
    <scope>NUCLEOTIDE SEQUENCE [LARGE SCALE GENOMIC DNA]</scope>
    <source>
        <strain evidence="2 3">NPDC000632</strain>
    </source>
</reference>
<feature type="transmembrane region" description="Helical" evidence="1">
    <location>
        <begin position="165"/>
        <end position="184"/>
    </location>
</feature>
<name>A0ABV1VDN3_9ACTN</name>
<keyword evidence="1" id="KW-0812">Transmembrane</keyword>
<sequence length="190" mass="19484">MTVLDARVGLREYAGYWLGTVPVRVLGVAAVVVAWQPWATVGGGRQAVLFGCAVALAVWAAPAVDRRPSLESVRLPHALVRHRTTVLACGVVVVAANGDPSWWERAGVAGLLIAYLVASETWPWRWGRGAARVWGETLAACAGAGVVLTAAAAPVTGAGFGVGRVIAAGVVTGVALVGAGVMGARWRGGR</sequence>
<organism evidence="2 3">
    <name type="scientific">Streptomyces flaveolus</name>
    <dbReference type="NCBI Taxonomy" id="67297"/>
    <lineage>
        <taxon>Bacteria</taxon>
        <taxon>Bacillati</taxon>
        <taxon>Actinomycetota</taxon>
        <taxon>Actinomycetes</taxon>
        <taxon>Kitasatosporales</taxon>
        <taxon>Streptomycetaceae</taxon>
        <taxon>Streptomyces</taxon>
    </lineage>
</organism>
<accession>A0ABV1VDN3</accession>
<proteinExistence type="predicted"/>
<feature type="transmembrane region" description="Helical" evidence="1">
    <location>
        <begin position="133"/>
        <end position="153"/>
    </location>
</feature>
<dbReference type="RefSeq" id="WP_350716341.1">
    <property type="nucleotide sequence ID" value="NZ_JBEPCO010000004.1"/>
</dbReference>
<feature type="transmembrane region" description="Helical" evidence="1">
    <location>
        <begin position="14"/>
        <end position="35"/>
    </location>
</feature>
<evidence type="ECO:0000256" key="1">
    <source>
        <dbReference type="SAM" id="Phobius"/>
    </source>
</evidence>
<feature type="transmembrane region" description="Helical" evidence="1">
    <location>
        <begin position="47"/>
        <end position="64"/>
    </location>
</feature>
<evidence type="ECO:0000313" key="2">
    <source>
        <dbReference type="EMBL" id="MER6904600.1"/>
    </source>
</evidence>
<keyword evidence="3" id="KW-1185">Reference proteome</keyword>
<keyword evidence="1" id="KW-1133">Transmembrane helix</keyword>
<evidence type="ECO:0000313" key="3">
    <source>
        <dbReference type="Proteomes" id="UP001490330"/>
    </source>
</evidence>
<dbReference type="EMBL" id="JBEPCV010000009">
    <property type="protein sequence ID" value="MER6904600.1"/>
    <property type="molecule type" value="Genomic_DNA"/>
</dbReference>